<proteinExistence type="predicted"/>
<name>A0A3S5B2C6_9PLAT</name>
<sequence length="132" mass="14650">METLTDVADYDAGEAFENVPTPRSDAGNYDKDQVRLLSRPDKTKLRYLGQHTSINRKDTATIPRATPSWSSYLYRDGSTLFSQLGRSVSETLWNVPSLVFPTIVFVISSIGPLTGYIHKHFAGIVTRGVIVS</sequence>
<dbReference type="EMBL" id="CAAALY010247895">
    <property type="protein sequence ID" value="VEL34548.1"/>
    <property type="molecule type" value="Genomic_DNA"/>
</dbReference>
<protein>
    <submittedName>
        <fullName evidence="2">Uncharacterized protein</fullName>
    </submittedName>
</protein>
<accession>A0A3S5B2C6</accession>
<comment type="caution">
    <text evidence="2">The sequence shown here is derived from an EMBL/GenBank/DDBJ whole genome shotgun (WGS) entry which is preliminary data.</text>
</comment>
<reference evidence="2" key="1">
    <citation type="submission" date="2018-11" db="EMBL/GenBank/DDBJ databases">
        <authorList>
            <consortium name="Pathogen Informatics"/>
        </authorList>
    </citation>
    <scope>NUCLEOTIDE SEQUENCE</scope>
</reference>
<evidence type="ECO:0000313" key="2">
    <source>
        <dbReference type="EMBL" id="VEL34548.1"/>
    </source>
</evidence>
<keyword evidence="3" id="KW-1185">Reference proteome</keyword>
<evidence type="ECO:0000313" key="3">
    <source>
        <dbReference type="Proteomes" id="UP000784294"/>
    </source>
</evidence>
<gene>
    <name evidence="2" type="ORF">PXEA_LOCUS27988</name>
</gene>
<feature type="region of interest" description="Disordered" evidence="1">
    <location>
        <begin position="1"/>
        <end position="29"/>
    </location>
</feature>
<evidence type="ECO:0000256" key="1">
    <source>
        <dbReference type="SAM" id="MobiDB-lite"/>
    </source>
</evidence>
<dbReference type="Proteomes" id="UP000784294">
    <property type="component" value="Unassembled WGS sequence"/>
</dbReference>
<organism evidence="2 3">
    <name type="scientific">Protopolystoma xenopodis</name>
    <dbReference type="NCBI Taxonomy" id="117903"/>
    <lineage>
        <taxon>Eukaryota</taxon>
        <taxon>Metazoa</taxon>
        <taxon>Spiralia</taxon>
        <taxon>Lophotrochozoa</taxon>
        <taxon>Platyhelminthes</taxon>
        <taxon>Monogenea</taxon>
        <taxon>Polyopisthocotylea</taxon>
        <taxon>Polystomatidea</taxon>
        <taxon>Polystomatidae</taxon>
        <taxon>Protopolystoma</taxon>
    </lineage>
</organism>
<dbReference type="AlphaFoldDB" id="A0A3S5B2C6"/>